<dbReference type="AlphaFoldDB" id="A0AAE0ZUC1"/>
<feature type="transmembrane region" description="Helical" evidence="1">
    <location>
        <begin position="12"/>
        <end position="29"/>
    </location>
</feature>
<dbReference type="EMBL" id="JAWDGP010003273">
    <property type="protein sequence ID" value="KAK3775764.1"/>
    <property type="molecule type" value="Genomic_DNA"/>
</dbReference>
<comment type="caution">
    <text evidence="2">The sequence shown here is derived from an EMBL/GenBank/DDBJ whole genome shotgun (WGS) entry which is preliminary data.</text>
</comment>
<name>A0AAE0ZUC1_9GAST</name>
<proteinExistence type="predicted"/>
<keyword evidence="1" id="KW-0472">Membrane</keyword>
<evidence type="ECO:0000313" key="2">
    <source>
        <dbReference type="EMBL" id="KAK3775764.1"/>
    </source>
</evidence>
<sequence length="202" mass="23161">MLQIPVTDTPLMFSTVSCVFISAILIEYFRIHAMGEPSITVFSKIQRPIQTFLRPAVWIPGLRNLHSKRETWTFESTSHQSNLDSILSAINKVIANDTSKFYWQVQQPTVPLANETTNLQDSKSFVRIFTFTRAEWLDITEISLNGNKAEVWAFSSGFLPLIIPFACFLNVPFFFFPFLDMGLNKLRLDNIVKEMNTTVVRS</sequence>
<keyword evidence="1" id="KW-0812">Transmembrane</keyword>
<evidence type="ECO:0000313" key="3">
    <source>
        <dbReference type="Proteomes" id="UP001283361"/>
    </source>
</evidence>
<keyword evidence="3" id="KW-1185">Reference proteome</keyword>
<keyword evidence="1" id="KW-1133">Transmembrane helix</keyword>
<accession>A0AAE0ZUC1</accession>
<organism evidence="2 3">
    <name type="scientific">Elysia crispata</name>
    <name type="common">lettuce slug</name>
    <dbReference type="NCBI Taxonomy" id="231223"/>
    <lineage>
        <taxon>Eukaryota</taxon>
        <taxon>Metazoa</taxon>
        <taxon>Spiralia</taxon>
        <taxon>Lophotrochozoa</taxon>
        <taxon>Mollusca</taxon>
        <taxon>Gastropoda</taxon>
        <taxon>Heterobranchia</taxon>
        <taxon>Euthyneura</taxon>
        <taxon>Panpulmonata</taxon>
        <taxon>Sacoglossa</taxon>
        <taxon>Placobranchoidea</taxon>
        <taxon>Plakobranchidae</taxon>
        <taxon>Elysia</taxon>
    </lineage>
</organism>
<evidence type="ECO:0000256" key="1">
    <source>
        <dbReference type="SAM" id="Phobius"/>
    </source>
</evidence>
<protein>
    <submittedName>
        <fullName evidence="2">Uncharacterized protein</fullName>
    </submittedName>
</protein>
<reference evidence="2" key="1">
    <citation type="journal article" date="2023" name="G3 (Bethesda)">
        <title>A reference genome for the long-term kleptoplast-retaining sea slug Elysia crispata morphotype clarki.</title>
        <authorList>
            <person name="Eastman K.E."/>
            <person name="Pendleton A.L."/>
            <person name="Shaikh M.A."/>
            <person name="Suttiyut T."/>
            <person name="Ogas R."/>
            <person name="Tomko P."/>
            <person name="Gavelis G."/>
            <person name="Widhalm J.R."/>
            <person name="Wisecaver J.H."/>
        </authorList>
    </citation>
    <scope>NUCLEOTIDE SEQUENCE</scope>
    <source>
        <strain evidence="2">ECLA1</strain>
    </source>
</reference>
<gene>
    <name evidence="2" type="ORF">RRG08_047955</name>
</gene>
<dbReference type="Proteomes" id="UP001283361">
    <property type="component" value="Unassembled WGS sequence"/>
</dbReference>
<feature type="transmembrane region" description="Helical" evidence="1">
    <location>
        <begin position="158"/>
        <end position="179"/>
    </location>
</feature>